<protein>
    <recommendedName>
        <fullName evidence="2">DUF3899 domain-containing protein</fullName>
    </recommendedName>
</protein>
<keyword evidence="4" id="KW-1185">Reference proteome</keyword>
<reference evidence="3 4" key="1">
    <citation type="journal article" date="2012" name="J. Bacteriol.">
        <title>Genome of Bacillus macauensis ZFHKF-1, a Long-Chain-Forming Bacterium.</title>
        <authorList>
            <person name="Cai L."/>
            <person name="Zhang T."/>
        </authorList>
    </citation>
    <scope>NUCLEOTIDE SEQUENCE [LARGE SCALE GENOMIC DNA]</scope>
    <source>
        <strain evidence="3 4">ZFHKF-1</strain>
    </source>
</reference>
<dbReference type="EMBL" id="AKKV01000031">
    <property type="protein sequence ID" value="EIT84587.1"/>
    <property type="molecule type" value="Genomic_DNA"/>
</dbReference>
<keyword evidence="1" id="KW-1133">Transmembrane helix</keyword>
<feature type="transmembrane region" description="Helical" evidence="1">
    <location>
        <begin position="6"/>
        <end position="25"/>
    </location>
</feature>
<name>I8AG26_9BACL</name>
<dbReference type="InterPro" id="IPR025007">
    <property type="entry name" value="DUF3899"/>
</dbReference>
<evidence type="ECO:0000259" key="2">
    <source>
        <dbReference type="Pfam" id="PF13038"/>
    </source>
</evidence>
<feature type="domain" description="DUF3899" evidence="2">
    <location>
        <begin position="36"/>
        <end position="119"/>
    </location>
</feature>
<dbReference type="AlphaFoldDB" id="I8AG26"/>
<dbReference type="PATRIC" id="fig|1196324.3.peg.3005"/>
<evidence type="ECO:0000313" key="4">
    <source>
        <dbReference type="Proteomes" id="UP000004080"/>
    </source>
</evidence>
<comment type="caution">
    <text evidence="3">The sequence shown here is derived from an EMBL/GenBank/DDBJ whole genome shotgun (WGS) entry which is preliminary data.</text>
</comment>
<accession>I8AG26</accession>
<proteinExistence type="predicted"/>
<organism evidence="3 4">
    <name type="scientific">Fictibacillus macauensis ZFHKF-1</name>
    <dbReference type="NCBI Taxonomy" id="1196324"/>
    <lineage>
        <taxon>Bacteria</taxon>
        <taxon>Bacillati</taxon>
        <taxon>Bacillota</taxon>
        <taxon>Bacilli</taxon>
        <taxon>Bacillales</taxon>
        <taxon>Fictibacillaceae</taxon>
        <taxon>Fictibacillus</taxon>
    </lineage>
</organism>
<keyword evidence="1" id="KW-0812">Transmembrane</keyword>
<dbReference type="RefSeq" id="WP_007203017.1">
    <property type="nucleotide sequence ID" value="NZ_AKKV01000031.1"/>
</dbReference>
<gene>
    <name evidence="3" type="ORF">A374_14705</name>
</gene>
<keyword evidence="1" id="KW-0472">Membrane</keyword>
<sequence>MSRFTLTAAITSGTIVLSLILQLIIDRSFNLLHFYNTVFMVSLAILLIGLMLYVVKGGFFDVFTRSFKKFWRMLSKRSLYQSEVMDDSHFSLSQRIPAYVVTSFIASGLFLVIVTMIIAFFL</sequence>
<feature type="transmembrane region" description="Helical" evidence="1">
    <location>
        <begin position="32"/>
        <end position="55"/>
    </location>
</feature>
<feature type="transmembrane region" description="Helical" evidence="1">
    <location>
        <begin position="96"/>
        <end position="121"/>
    </location>
</feature>
<dbReference type="Pfam" id="PF13038">
    <property type="entry name" value="DUF3899"/>
    <property type="match status" value="1"/>
</dbReference>
<evidence type="ECO:0000256" key="1">
    <source>
        <dbReference type="SAM" id="Phobius"/>
    </source>
</evidence>
<evidence type="ECO:0000313" key="3">
    <source>
        <dbReference type="EMBL" id="EIT84587.1"/>
    </source>
</evidence>
<dbReference type="Proteomes" id="UP000004080">
    <property type="component" value="Unassembled WGS sequence"/>
</dbReference>